<comment type="caution">
    <text evidence="1">The sequence shown here is derived from an EMBL/GenBank/DDBJ whole genome shotgun (WGS) entry which is preliminary data.</text>
</comment>
<gene>
    <name evidence="1" type="ORF">KC729_21025</name>
</gene>
<protein>
    <recommendedName>
        <fullName evidence="3">FlgD Ig-like domain-containing protein</fullName>
    </recommendedName>
</protein>
<evidence type="ECO:0008006" key="3">
    <source>
        <dbReference type="Google" id="ProtNLM"/>
    </source>
</evidence>
<name>A0A956RQX4_UNCEI</name>
<reference evidence="1" key="2">
    <citation type="journal article" date="2021" name="Microbiome">
        <title>Successional dynamics and alternative stable states in a saline activated sludge microbial community over 9 years.</title>
        <authorList>
            <person name="Wang Y."/>
            <person name="Ye J."/>
            <person name="Ju F."/>
            <person name="Liu L."/>
            <person name="Boyd J.A."/>
            <person name="Deng Y."/>
            <person name="Parks D.H."/>
            <person name="Jiang X."/>
            <person name="Yin X."/>
            <person name="Woodcroft B.J."/>
            <person name="Tyson G.W."/>
            <person name="Hugenholtz P."/>
            <person name="Polz M.F."/>
            <person name="Zhang T."/>
        </authorList>
    </citation>
    <scope>NUCLEOTIDE SEQUENCE</scope>
    <source>
        <strain evidence="1">HKST-UBA01</strain>
    </source>
</reference>
<dbReference type="EMBL" id="JAGQHR010001029">
    <property type="protein sequence ID" value="MCA9730181.1"/>
    <property type="molecule type" value="Genomic_DNA"/>
</dbReference>
<evidence type="ECO:0000313" key="2">
    <source>
        <dbReference type="Proteomes" id="UP000697710"/>
    </source>
</evidence>
<organism evidence="1 2">
    <name type="scientific">Eiseniibacteriota bacterium</name>
    <dbReference type="NCBI Taxonomy" id="2212470"/>
    <lineage>
        <taxon>Bacteria</taxon>
        <taxon>Candidatus Eiseniibacteriota</taxon>
    </lineage>
</organism>
<dbReference type="Proteomes" id="UP000697710">
    <property type="component" value="Unassembled WGS sequence"/>
</dbReference>
<reference evidence="1" key="1">
    <citation type="submission" date="2020-04" db="EMBL/GenBank/DDBJ databases">
        <authorList>
            <person name="Zhang T."/>
        </authorList>
    </citation>
    <scope>NUCLEOTIDE SEQUENCE</scope>
    <source>
        <strain evidence="1">HKST-UBA01</strain>
    </source>
</reference>
<evidence type="ECO:0000313" key="1">
    <source>
        <dbReference type="EMBL" id="MCA9730181.1"/>
    </source>
</evidence>
<proteinExistence type="predicted"/>
<accession>A0A956RQX4</accession>
<dbReference type="AlphaFoldDB" id="A0A956RQX4"/>
<feature type="non-terminal residue" evidence="1">
    <location>
        <position position="1"/>
    </location>
</feature>
<sequence length="538" mass="56962">SGGPDIWQARMHSDGTFGAVERIAPDGVEDQYKPAVASHGNGSSQVIWSSRQVSAGVLENIEGATLGASGAASAEFLVSMGLGRQSEVRFATDGTDHIAVFESEGDEEARILAQRVDALGNPIESEPVVVGTLPESRFPRPQVAWSGTQYLVTWTFGGAVYGRRLEADLTFVDPAPVQLFSDTAGETGVAALGSDFFVAYPHTFSGDQRSLKGAVISGSDLSVIGSLMTIGGGFAIRPVARTIGDRVLVFWEKQVNHDNDASTISAVWIEPDGTVGPSMVVSQSGDSDHPDVAVAEDRMLVTWMDEFSTTDTGVEGRILGLDGSFLTPEFTICNAHKEQMFPACGWSGSFFTVAWSDMRGLGQIDQLRGDVYMTRVDADGTVLDPGGVQVTDGPLPEDLPAVVGCADACIIAFSQLHGTCGSPEVQRIGYVSVRQLGVADVEEGTVGGFAFQTGPNPFQEELRISWQGALRSVGDAGNVEIIGIDGRRIWSAPMTGVDGSVAWNGKTRQGHAAPAGAYFVRMRLGADEVGTARVLRVR</sequence>